<dbReference type="SUPFAM" id="SSF141523">
    <property type="entry name" value="L,D-transpeptidase catalytic domain-like"/>
    <property type="match status" value="1"/>
</dbReference>
<dbReference type="Proteomes" id="UP000822152">
    <property type="component" value="Unassembled WGS sequence"/>
</dbReference>
<dbReference type="InterPro" id="IPR038063">
    <property type="entry name" value="Transpep_catalytic_dom"/>
</dbReference>
<evidence type="ECO:0000313" key="12">
    <source>
        <dbReference type="EMBL" id="NSF73077.1"/>
    </source>
</evidence>
<keyword evidence="3" id="KW-0677">Repeat</keyword>
<evidence type="ECO:0000256" key="10">
    <source>
        <dbReference type="SAM" id="SignalP"/>
    </source>
</evidence>
<dbReference type="EMBL" id="JAAIPF010000006">
    <property type="protein sequence ID" value="NSF73077.1"/>
    <property type="molecule type" value="Genomic_DNA"/>
</dbReference>
<dbReference type="InterPro" id="IPR005490">
    <property type="entry name" value="LD_TPept_cat_dom"/>
</dbReference>
<dbReference type="SUPFAM" id="SSF69360">
    <property type="entry name" value="Cell wall binding repeat"/>
    <property type="match status" value="3"/>
</dbReference>
<dbReference type="PANTHER" id="PTHR30582:SF2">
    <property type="entry name" value="L,D-TRANSPEPTIDASE YCIB-RELATED"/>
    <property type="match status" value="1"/>
</dbReference>
<feature type="active site" description="Proton donor/acceptor" evidence="8">
    <location>
        <position position="760"/>
    </location>
</feature>
<evidence type="ECO:0000256" key="1">
    <source>
        <dbReference type="ARBA" id="ARBA00004752"/>
    </source>
</evidence>
<dbReference type="InterPro" id="IPR050979">
    <property type="entry name" value="LD-transpeptidase"/>
</dbReference>
<evidence type="ECO:0000313" key="13">
    <source>
        <dbReference type="Proteomes" id="UP000822152"/>
    </source>
</evidence>
<dbReference type="PROSITE" id="PS52029">
    <property type="entry name" value="LD_TPASE"/>
    <property type="match status" value="1"/>
</dbReference>
<feature type="active site" description="Nucleophile" evidence="8">
    <location>
        <position position="788"/>
    </location>
</feature>
<feature type="region of interest" description="Disordered" evidence="9">
    <location>
        <begin position="118"/>
        <end position="155"/>
    </location>
</feature>
<feature type="compositionally biased region" description="Acidic residues" evidence="9">
    <location>
        <begin position="146"/>
        <end position="155"/>
    </location>
</feature>
<comment type="pathway">
    <text evidence="1 8">Cell wall biogenesis; peptidoglycan biosynthesis.</text>
</comment>
<evidence type="ECO:0000256" key="7">
    <source>
        <dbReference type="PROSITE-ProRule" id="PRU00591"/>
    </source>
</evidence>
<dbReference type="Gene3D" id="2.10.270.10">
    <property type="entry name" value="Cholin Binding"/>
    <property type="match status" value="4"/>
</dbReference>
<name>A0ABX2GMV9_9FIRM</name>
<keyword evidence="6 8" id="KW-0961">Cell wall biogenesis/degradation</keyword>
<evidence type="ECO:0000256" key="4">
    <source>
        <dbReference type="ARBA" id="ARBA00022960"/>
    </source>
</evidence>
<evidence type="ECO:0000256" key="5">
    <source>
        <dbReference type="ARBA" id="ARBA00022984"/>
    </source>
</evidence>
<evidence type="ECO:0000256" key="3">
    <source>
        <dbReference type="ARBA" id="ARBA00022737"/>
    </source>
</evidence>
<dbReference type="Gene3D" id="2.40.440.10">
    <property type="entry name" value="L,D-transpeptidase catalytic domain-like"/>
    <property type="match status" value="1"/>
</dbReference>
<dbReference type="PROSITE" id="PS51170">
    <property type="entry name" value="CW"/>
    <property type="match status" value="1"/>
</dbReference>
<feature type="region of interest" description="Disordered" evidence="9">
    <location>
        <begin position="28"/>
        <end position="87"/>
    </location>
</feature>
<reference evidence="12 13" key="1">
    <citation type="journal article" date="2020" name="Cell Host Microbe">
        <title>Functional and Genomic Variation between Human-Derived Isolates of Lachnospiraceae Reveals Inter- and Intra-Species Diversity.</title>
        <authorList>
            <person name="Sorbara M.T."/>
            <person name="Littmann E.R."/>
            <person name="Fontana E."/>
            <person name="Moody T.U."/>
            <person name="Kohout C.E."/>
            <person name="Gjonbalaj M."/>
            <person name="Eaton V."/>
            <person name="Seok R."/>
            <person name="Leiner I.M."/>
            <person name="Pamer E.G."/>
        </authorList>
    </citation>
    <scope>NUCLEOTIDE SEQUENCE [LARGE SCALE GENOMIC DNA]</scope>
    <source>
        <strain evidence="12 13">MSK.20.11</strain>
    </source>
</reference>
<organism evidence="12 13">
    <name type="scientific">Blautia wexlerae</name>
    <dbReference type="NCBI Taxonomy" id="418240"/>
    <lineage>
        <taxon>Bacteria</taxon>
        <taxon>Bacillati</taxon>
        <taxon>Bacillota</taxon>
        <taxon>Clostridia</taxon>
        <taxon>Lachnospirales</taxon>
        <taxon>Lachnospiraceae</taxon>
        <taxon>Blautia</taxon>
    </lineage>
</organism>
<feature type="signal peptide" evidence="10">
    <location>
        <begin position="1"/>
        <end position="24"/>
    </location>
</feature>
<dbReference type="CDD" id="cd16913">
    <property type="entry name" value="YkuD_like"/>
    <property type="match status" value="1"/>
</dbReference>
<comment type="caution">
    <text evidence="12">The sequence shown here is derived from an EMBL/GenBank/DDBJ whole genome shotgun (WGS) entry which is preliminary data.</text>
</comment>
<keyword evidence="5 8" id="KW-0573">Peptidoglycan synthesis</keyword>
<dbReference type="Pfam" id="PF03734">
    <property type="entry name" value="YkuD"/>
    <property type="match status" value="1"/>
</dbReference>
<evidence type="ECO:0000256" key="9">
    <source>
        <dbReference type="SAM" id="MobiDB-lite"/>
    </source>
</evidence>
<accession>A0ABX2GMV9</accession>
<sequence>MKKRLVAVMLGLTLSLATVGEAGAAAFSSPDSEMVQAEMTETENTDVFSAGDGDEQDAQTDDADHIQDEFSSDAEDELSTGTAGTVVTDGSLETGAAVVVQAEDWVQENGHFKLRKTVTEPAAEEENQVSAEFGTDAAEEVSTQPEAEDETASPEIVEEASVQPDASEAEVQQNELPSESFYTAADGLVEISTEYKGELHTGCYLFDENGYMVTGQAEVNPETAAVTTEVEEAEGSAEAVVSAAEATEDTVQYYFTTVEEAVAYPGCENEAVTPYASTVGQQKKATWQWDGSVFRYFDANGVQETITQLEKKQKEAGTYTGYFKIDGEYYCLDENGKPRTGDITLTVNGVSNQYYFEENSTIPGRMFHEGWRQVIDSKGERWLYYSMGADIKDIGKYYKRGITATKLDKNIKGDSTYLLDANGYILKSTMKKAANGACYATDKNGVIYRDTLVRYNNYRYYFAANGKRVSWKNRWNRVGNHYYYFGKTPGRVEEKHGWQKITRTNGKYVGWFYFDSKGNHYTDKLTSAGLYFTPSGKLASGLTKMNGKMYLFEVSNAQVHKGTMYKNTIVRYKNNWYIASSTGGLYTDRWKKYNGSWYYLKNYKVQTNQFMKKNGVNGYLDATGKYTTGWVIVSNAQNLVKYIDPNGNGFAKNTSLRVNGVLYYFDKNGYRISDVTSMYRRSSYFLEVDRVNGVMTVYTDSSKTIPIKTIRVSVGLPGTPTWTGTYRLSRSAVWQPLMGPSWGQYGTHVDGCGQGGIFIHSIACGQPNRYNLPVGEYLKLGQPASHGCIRACVADAKWVYENCNGSVIHIMDGKYKADDVFKGPLGKKPITPLRGAGNFDPTDPAA</sequence>
<keyword evidence="10" id="KW-0732">Signal</keyword>
<keyword evidence="4 8" id="KW-0133">Cell shape</keyword>
<feature type="chain" id="PRO_5045146546" evidence="10">
    <location>
        <begin position="25"/>
        <end position="846"/>
    </location>
</feature>
<feature type="repeat" description="Cell wall-binding" evidence="7">
    <location>
        <begin position="495"/>
        <end position="520"/>
    </location>
</feature>
<protein>
    <submittedName>
        <fullName evidence="12">L,D-transpeptidase family protein</fullName>
    </submittedName>
</protein>
<keyword evidence="2" id="KW-0808">Transferase</keyword>
<feature type="domain" description="L,D-TPase catalytic" evidence="11">
    <location>
        <begin position="684"/>
        <end position="811"/>
    </location>
</feature>
<gene>
    <name evidence="12" type="ORF">G4952_04405</name>
</gene>
<dbReference type="PANTHER" id="PTHR30582">
    <property type="entry name" value="L,D-TRANSPEPTIDASE"/>
    <property type="match status" value="1"/>
</dbReference>
<evidence type="ECO:0000256" key="2">
    <source>
        <dbReference type="ARBA" id="ARBA00022679"/>
    </source>
</evidence>
<evidence type="ECO:0000256" key="6">
    <source>
        <dbReference type="ARBA" id="ARBA00023316"/>
    </source>
</evidence>
<keyword evidence="13" id="KW-1185">Reference proteome</keyword>
<dbReference type="InterPro" id="IPR018337">
    <property type="entry name" value="Cell_wall/Cho-bd_repeat"/>
</dbReference>
<feature type="compositionally biased region" description="Acidic residues" evidence="9">
    <location>
        <begin position="52"/>
        <end position="61"/>
    </location>
</feature>
<proteinExistence type="predicted"/>
<evidence type="ECO:0000259" key="11">
    <source>
        <dbReference type="PROSITE" id="PS52029"/>
    </source>
</evidence>
<dbReference type="RefSeq" id="WP_173742790.1">
    <property type="nucleotide sequence ID" value="NZ_JAAIPF010000006.1"/>
</dbReference>
<evidence type="ECO:0000256" key="8">
    <source>
        <dbReference type="PROSITE-ProRule" id="PRU01373"/>
    </source>
</evidence>